<feature type="transmembrane region" description="Helical" evidence="6">
    <location>
        <begin position="35"/>
        <end position="54"/>
    </location>
</feature>
<dbReference type="AlphaFoldDB" id="F0Y0E7"/>
<keyword evidence="3 6" id="KW-0812">Transmembrane</keyword>
<evidence type="ECO:0000313" key="9">
    <source>
        <dbReference type="Proteomes" id="UP000002729"/>
    </source>
</evidence>
<dbReference type="OMA" id="AANLWLT"/>
<protein>
    <recommendedName>
        <fullName evidence="7">MgtC/SapB/SrpB/YhiD N-terminal domain-containing protein</fullName>
    </recommendedName>
</protein>
<keyword evidence="9" id="KW-1185">Reference proteome</keyword>
<dbReference type="PANTHER" id="PTHR33778">
    <property type="entry name" value="PROTEIN MGTC"/>
    <property type="match status" value="1"/>
</dbReference>
<dbReference type="EMBL" id="GL833122">
    <property type="protein sequence ID" value="EGB11760.1"/>
    <property type="molecule type" value="Genomic_DNA"/>
</dbReference>
<proteinExistence type="predicted"/>
<dbReference type="PANTHER" id="PTHR33778:SF1">
    <property type="entry name" value="MAGNESIUM TRANSPORTER YHID-RELATED"/>
    <property type="match status" value="1"/>
</dbReference>
<evidence type="ECO:0000256" key="3">
    <source>
        <dbReference type="ARBA" id="ARBA00022692"/>
    </source>
</evidence>
<evidence type="ECO:0000313" key="8">
    <source>
        <dbReference type="EMBL" id="EGB11760.1"/>
    </source>
</evidence>
<evidence type="ECO:0000256" key="5">
    <source>
        <dbReference type="ARBA" id="ARBA00023136"/>
    </source>
</evidence>
<dbReference type="PRINTS" id="PR01837">
    <property type="entry name" value="MGTCSAPBPROT"/>
</dbReference>
<evidence type="ECO:0000256" key="2">
    <source>
        <dbReference type="ARBA" id="ARBA00022475"/>
    </source>
</evidence>
<name>F0Y0E7_AURAN</name>
<keyword evidence="4 6" id="KW-1133">Transmembrane helix</keyword>
<keyword evidence="2" id="KW-1003">Cell membrane</keyword>
<feature type="transmembrane region" description="Helical" evidence="6">
    <location>
        <begin position="66"/>
        <end position="85"/>
    </location>
</feature>
<dbReference type="Pfam" id="PF02308">
    <property type="entry name" value="MgtC"/>
    <property type="match status" value="1"/>
</dbReference>
<accession>F0Y0E7</accession>
<dbReference type="GO" id="GO:0005886">
    <property type="term" value="C:plasma membrane"/>
    <property type="evidence" value="ECO:0007669"/>
    <property type="project" value="UniProtKB-SubCell"/>
</dbReference>
<evidence type="ECO:0000256" key="6">
    <source>
        <dbReference type="SAM" id="Phobius"/>
    </source>
</evidence>
<feature type="domain" description="MgtC/SapB/SrpB/YhiD N-terminal" evidence="7">
    <location>
        <begin position="11"/>
        <end position="128"/>
    </location>
</feature>
<gene>
    <name evidence="8" type="ORF">AURANDRAFT_16951</name>
</gene>
<evidence type="ECO:0000259" key="7">
    <source>
        <dbReference type="Pfam" id="PF02308"/>
    </source>
</evidence>
<dbReference type="GeneID" id="20218752"/>
<evidence type="ECO:0000256" key="4">
    <source>
        <dbReference type="ARBA" id="ARBA00022989"/>
    </source>
</evidence>
<comment type="subcellular location">
    <subcellularLocation>
        <location evidence="1">Cell membrane</location>
        <topology evidence="1">Multi-pass membrane protein</topology>
    </subcellularLocation>
</comment>
<dbReference type="InParanoid" id="F0Y0E7"/>
<dbReference type="Proteomes" id="UP000002729">
    <property type="component" value="Unassembled WGS sequence"/>
</dbReference>
<sequence>PRECDLGRRIIFAIACGGTVGYERRRVDRPAGIRTMALVALGACVFTITSIFAFEDGPMSWDSSRVAAAIPSGVGFLGAGLIWKMKHEQIHGLTTAASTWVAASVGIAAGGAMYFVAVFAVLTLLFVL</sequence>
<dbReference type="eggNOG" id="ENOG502S35P">
    <property type="taxonomic scope" value="Eukaryota"/>
</dbReference>
<evidence type="ECO:0000256" key="1">
    <source>
        <dbReference type="ARBA" id="ARBA00004651"/>
    </source>
</evidence>
<feature type="non-terminal residue" evidence="8">
    <location>
        <position position="128"/>
    </location>
</feature>
<dbReference type="RefSeq" id="XP_009034096.1">
    <property type="nucleotide sequence ID" value="XM_009035848.1"/>
</dbReference>
<dbReference type="InterPro" id="IPR049177">
    <property type="entry name" value="MgtC_SapB_SrpB_YhiD_N"/>
</dbReference>
<keyword evidence="5 6" id="KW-0472">Membrane</keyword>
<dbReference type="KEGG" id="aaf:AURANDRAFT_16951"/>
<feature type="non-terminal residue" evidence="8">
    <location>
        <position position="1"/>
    </location>
</feature>
<reference evidence="8 9" key="1">
    <citation type="journal article" date="2011" name="Proc. Natl. Acad. Sci. U.S.A.">
        <title>Niche of harmful alga Aureococcus anophagefferens revealed through ecogenomics.</title>
        <authorList>
            <person name="Gobler C.J."/>
            <person name="Berry D.L."/>
            <person name="Dyhrman S.T."/>
            <person name="Wilhelm S.W."/>
            <person name="Salamov A."/>
            <person name="Lobanov A.V."/>
            <person name="Zhang Y."/>
            <person name="Collier J.L."/>
            <person name="Wurch L.L."/>
            <person name="Kustka A.B."/>
            <person name="Dill B.D."/>
            <person name="Shah M."/>
            <person name="VerBerkmoes N.C."/>
            <person name="Kuo A."/>
            <person name="Terry A."/>
            <person name="Pangilinan J."/>
            <person name="Lindquist E.A."/>
            <person name="Lucas S."/>
            <person name="Paulsen I.T."/>
            <person name="Hattenrath-Lehmann T.K."/>
            <person name="Talmage S.C."/>
            <person name="Walker E.A."/>
            <person name="Koch F."/>
            <person name="Burson A.M."/>
            <person name="Marcoval M.A."/>
            <person name="Tang Y.Z."/>
            <person name="Lecleir G.R."/>
            <person name="Coyne K.J."/>
            <person name="Berg G.M."/>
            <person name="Bertrand E.M."/>
            <person name="Saito M.A."/>
            <person name="Gladyshev V.N."/>
            <person name="Grigoriev I.V."/>
        </authorList>
    </citation>
    <scope>NUCLEOTIDE SEQUENCE [LARGE SCALE GENOMIC DNA]</scope>
    <source>
        <strain evidence="9">CCMP 1984</strain>
    </source>
</reference>
<dbReference type="InterPro" id="IPR003416">
    <property type="entry name" value="MgtC/SapB/SrpB/YhiD_fam"/>
</dbReference>
<dbReference type="OrthoDB" id="10052237at2759"/>
<feature type="transmembrane region" description="Helical" evidence="6">
    <location>
        <begin position="97"/>
        <end position="127"/>
    </location>
</feature>
<organism evidence="9">
    <name type="scientific">Aureococcus anophagefferens</name>
    <name type="common">Harmful bloom alga</name>
    <dbReference type="NCBI Taxonomy" id="44056"/>
    <lineage>
        <taxon>Eukaryota</taxon>
        <taxon>Sar</taxon>
        <taxon>Stramenopiles</taxon>
        <taxon>Ochrophyta</taxon>
        <taxon>Pelagophyceae</taxon>
        <taxon>Pelagomonadales</taxon>
        <taxon>Pelagomonadaceae</taxon>
        <taxon>Aureococcus</taxon>
    </lineage>
</organism>